<reference evidence="6 7" key="1">
    <citation type="submission" date="2020-07" db="EMBL/GenBank/DDBJ databases">
        <title>MOT database genomes.</title>
        <authorList>
            <person name="Joseph S."/>
            <person name="Aduse-Opoku J."/>
            <person name="Hashim A."/>
            <person name="Wade W."/>
            <person name="Curtis M."/>
        </authorList>
    </citation>
    <scope>NUCLEOTIDE SEQUENCE [LARGE SCALE GENOMIC DNA]</scope>
    <source>
        <strain evidence="6 7">WMus004</strain>
    </source>
</reference>
<dbReference type="Pfam" id="PF00126">
    <property type="entry name" value="HTH_1"/>
    <property type="match status" value="1"/>
</dbReference>
<dbReference type="GO" id="GO:0003700">
    <property type="term" value="F:DNA-binding transcription factor activity"/>
    <property type="evidence" value="ECO:0007669"/>
    <property type="project" value="InterPro"/>
</dbReference>
<dbReference type="InterPro" id="IPR036388">
    <property type="entry name" value="WH-like_DNA-bd_sf"/>
</dbReference>
<organism evidence="6 7">
    <name type="scientific">Actinomyces bowdenii</name>
    <dbReference type="NCBI Taxonomy" id="131109"/>
    <lineage>
        <taxon>Bacteria</taxon>
        <taxon>Bacillati</taxon>
        <taxon>Actinomycetota</taxon>
        <taxon>Actinomycetes</taxon>
        <taxon>Actinomycetales</taxon>
        <taxon>Actinomycetaceae</taxon>
        <taxon>Actinomyces</taxon>
    </lineage>
</organism>
<evidence type="ECO:0000259" key="5">
    <source>
        <dbReference type="PROSITE" id="PS50931"/>
    </source>
</evidence>
<keyword evidence="4" id="KW-0804">Transcription</keyword>
<dbReference type="GO" id="GO:0003677">
    <property type="term" value="F:DNA binding"/>
    <property type="evidence" value="ECO:0007669"/>
    <property type="project" value="UniProtKB-KW"/>
</dbReference>
<dbReference type="AlphaFoldDB" id="A0A853EFX6"/>
<keyword evidence="3" id="KW-0238">DNA-binding</keyword>
<evidence type="ECO:0000313" key="6">
    <source>
        <dbReference type="EMBL" id="NYS68199.1"/>
    </source>
</evidence>
<dbReference type="Proteomes" id="UP000572528">
    <property type="component" value="Unassembled WGS sequence"/>
</dbReference>
<dbReference type="EMBL" id="JACBXV010000008">
    <property type="protein sequence ID" value="NYS68199.1"/>
    <property type="molecule type" value="Genomic_DNA"/>
</dbReference>
<dbReference type="Gene3D" id="3.40.190.290">
    <property type="match status" value="1"/>
</dbReference>
<dbReference type="PROSITE" id="PS50931">
    <property type="entry name" value="HTH_LYSR"/>
    <property type="match status" value="1"/>
</dbReference>
<dbReference type="InterPro" id="IPR036390">
    <property type="entry name" value="WH_DNA-bd_sf"/>
</dbReference>
<protein>
    <submittedName>
        <fullName evidence="6">LysR family transcriptional regulator</fullName>
    </submittedName>
</protein>
<dbReference type="SUPFAM" id="SSF53850">
    <property type="entry name" value="Periplasmic binding protein-like II"/>
    <property type="match status" value="1"/>
</dbReference>
<comment type="caution">
    <text evidence="6">The sequence shown here is derived from an EMBL/GenBank/DDBJ whole genome shotgun (WGS) entry which is preliminary data.</text>
</comment>
<dbReference type="SUPFAM" id="SSF46785">
    <property type="entry name" value="Winged helix' DNA-binding domain"/>
    <property type="match status" value="1"/>
</dbReference>
<dbReference type="PANTHER" id="PTHR30419">
    <property type="entry name" value="HTH-TYPE TRANSCRIPTIONAL REGULATOR YBHD"/>
    <property type="match status" value="1"/>
</dbReference>
<dbReference type="PRINTS" id="PR00039">
    <property type="entry name" value="HTHLYSR"/>
</dbReference>
<dbReference type="FunFam" id="1.10.10.10:FF:000001">
    <property type="entry name" value="LysR family transcriptional regulator"/>
    <property type="match status" value="1"/>
</dbReference>
<sequence length="298" mass="32117">MELRHLIYFEAVVRHCGFTRAAEALHVAQPSVSAQIKQLERTLGVQLLIRTARGITLTPAGERLLHRTRRIMDELEAARQEMAAHAAALRGHVRIGATPVVGDLPLADLLARFRRTYPGVSLDLSSGLVDALLDRLAAAELDVVIGPLHAPDSRFITRTVADEHVVLITSTDDERSLTSVRQVAEEPFICLPQGSGLHDILMRCTAEEGFAPQILMATHSPHSIRDLVSTGMGVALVAESSTTTPGQPVKVHQLRHAPDHPPIAVFTAKSRTDTAVRALCDLIAGSGHAAGTELAVTR</sequence>
<evidence type="ECO:0000256" key="3">
    <source>
        <dbReference type="ARBA" id="ARBA00023125"/>
    </source>
</evidence>
<accession>A0A853EFX6</accession>
<dbReference type="RefSeq" id="WP_179899540.1">
    <property type="nucleotide sequence ID" value="NZ_JACBXV010000008.1"/>
</dbReference>
<comment type="similarity">
    <text evidence="1">Belongs to the LysR transcriptional regulatory family.</text>
</comment>
<proteinExistence type="inferred from homology"/>
<feature type="domain" description="HTH lysR-type" evidence="5">
    <location>
        <begin position="1"/>
        <end position="58"/>
    </location>
</feature>
<gene>
    <name evidence="6" type="ORF">HZZ05_01385</name>
</gene>
<keyword evidence="2" id="KW-0805">Transcription regulation</keyword>
<dbReference type="Gene3D" id="1.10.10.10">
    <property type="entry name" value="Winged helix-like DNA-binding domain superfamily/Winged helix DNA-binding domain"/>
    <property type="match status" value="1"/>
</dbReference>
<evidence type="ECO:0000256" key="4">
    <source>
        <dbReference type="ARBA" id="ARBA00023163"/>
    </source>
</evidence>
<evidence type="ECO:0000256" key="2">
    <source>
        <dbReference type="ARBA" id="ARBA00023015"/>
    </source>
</evidence>
<dbReference type="InterPro" id="IPR050950">
    <property type="entry name" value="HTH-type_LysR_regulators"/>
</dbReference>
<dbReference type="GO" id="GO:0005829">
    <property type="term" value="C:cytosol"/>
    <property type="evidence" value="ECO:0007669"/>
    <property type="project" value="TreeGrafter"/>
</dbReference>
<dbReference type="InterPro" id="IPR000847">
    <property type="entry name" value="LysR_HTH_N"/>
</dbReference>
<evidence type="ECO:0000256" key="1">
    <source>
        <dbReference type="ARBA" id="ARBA00009437"/>
    </source>
</evidence>
<dbReference type="CDD" id="cd05466">
    <property type="entry name" value="PBP2_LTTR_substrate"/>
    <property type="match status" value="1"/>
</dbReference>
<dbReference type="Pfam" id="PF03466">
    <property type="entry name" value="LysR_substrate"/>
    <property type="match status" value="1"/>
</dbReference>
<evidence type="ECO:0000313" key="7">
    <source>
        <dbReference type="Proteomes" id="UP000572528"/>
    </source>
</evidence>
<name>A0A853EFX6_9ACTO</name>
<dbReference type="InterPro" id="IPR005119">
    <property type="entry name" value="LysR_subst-bd"/>
</dbReference>